<dbReference type="RefSeq" id="WP_145786521.1">
    <property type="nucleotide sequence ID" value="NZ_BAAABR010000058.1"/>
</dbReference>
<dbReference type="OrthoDB" id="3541690at2"/>
<evidence type="ECO:0000313" key="1">
    <source>
        <dbReference type="EMBL" id="TWE21945.1"/>
    </source>
</evidence>
<keyword evidence="2" id="KW-1185">Reference proteome</keyword>
<dbReference type="Proteomes" id="UP000318416">
    <property type="component" value="Unassembled WGS sequence"/>
</dbReference>
<dbReference type="AlphaFoldDB" id="A0A561F253"/>
<protein>
    <submittedName>
        <fullName evidence="1">Uncharacterized protein</fullName>
    </submittedName>
</protein>
<organism evidence="1 2">
    <name type="scientific">Kitasatospora atroaurantiaca</name>
    <dbReference type="NCBI Taxonomy" id="285545"/>
    <lineage>
        <taxon>Bacteria</taxon>
        <taxon>Bacillati</taxon>
        <taxon>Actinomycetota</taxon>
        <taxon>Actinomycetes</taxon>
        <taxon>Kitasatosporales</taxon>
        <taxon>Streptomycetaceae</taxon>
        <taxon>Kitasatospora</taxon>
    </lineage>
</organism>
<proteinExistence type="predicted"/>
<gene>
    <name evidence="1" type="ORF">FB465_7204</name>
</gene>
<evidence type="ECO:0000313" key="2">
    <source>
        <dbReference type="Proteomes" id="UP000318416"/>
    </source>
</evidence>
<name>A0A561F253_9ACTN</name>
<reference evidence="1 2" key="1">
    <citation type="submission" date="2019-06" db="EMBL/GenBank/DDBJ databases">
        <title>Sequencing the genomes of 1000 actinobacteria strains.</title>
        <authorList>
            <person name="Klenk H.-P."/>
        </authorList>
    </citation>
    <scope>NUCLEOTIDE SEQUENCE [LARGE SCALE GENOMIC DNA]</scope>
    <source>
        <strain evidence="1 2">DSM 41649</strain>
    </source>
</reference>
<comment type="caution">
    <text evidence="1">The sequence shown here is derived from an EMBL/GenBank/DDBJ whole genome shotgun (WGS) entry which is preliminary data.</text>
</comment>
<dbReference type="EMBL" id="VIVR01000001">
    <property type="protein sequence ID" value="TWE21945.1"/>
    <property type="molecule type" value="Genomic_DNA"/>
</dbReference>
<sequence length="137" mass="14862">MQLLREHALAARVPTNVGTRARKAGDRGLALQARALRKPPTAAWMANQLTRRHPEQMSAFTNLGRSLRQAQEQLSGDQLRELLAQRRQLVAALVAQAREDTRAAGHQIGDGPDQELAETLQAALADDQAARDLTAGG</sequence>
<accession>A0A561F253</accession>